<comment type="caution">
    <text evidence="7">The sequence shown here is derived from an EMBL/GenBank/DDBJ whole genome shotgun (WGS) entry which is preliminary data.</text>
</comment>
<organism evidence="7 8">
    <name type="scientific">Stenotrophomonas beteli</name>
    <dbReference type="NCBI Taxonomy" id="3384461"/>
    <lineage>
        <taxon>Bacteria</taxon>
        <taxon>Pseudomonadati</taxon>
        <taxon>Pseudomonadota</taxon>
        <taxon>Gammaproteobacteria</taxon>
        <taxon>Lysobacterales</taxon>
        <taxon>Lysobacteraceae</taxon>
        <taxon>Stenotrophomonas</taxon>
        <taxon>Stenotrophomonas maltophilia group</taxon>
    </lineage>
</organism>
<keyword evidence="3" id="KW-0378">Hydrolase</keyword>
<keyword evidence="5" id="KW-0234">DNA repair</keyword>
<dbReference type="PANTHER" id="PTHR48094:SF20">
    <property type="entry name" value="PROTEIN_NUCLEIC ACID DEGLYCASE 1"/>
    <property type="match status" value="1"/>
</dbReference>
<evidence type="ECO:0000256" key="3">
    <source>
        <dbReference type="ARBA" id="ARBA00022801"/>
    </source>
</evidence>
<dbReference type="GO" id="GO:0019243">
    <property type="term" value="P:methylglyoxal catabolic process to D-lactate via S-lactoyl-glutathione"/>
    <property type="evidence" value="ECO:0007669"/>
    <property type="project" value="TreeGrafter"/>
</dbReference>
<dbReference type="GO" id="GO:0005737">
    <property type="term" value="C:cytoplasm"/>
    <property type="evidence" value="ECO:0007669"/>
    <property type="project" value="TreeGrafter"/>
</dbReference>
<keyword evidence="4" id="KW-0346">Stress response</keyword>
<proteinExistence type="predicted"/>
<evidence type="ECO:0000256" key="5">
    <source>
        <dbReference type="ARBA" id="ARBA00023204"/>
    </source>
</evidence>
<evidence type="ECO:0000259" key="6">
    <source>
        <dbReference type="Pfam" id="PF01965"/>
    </source>
</evidence>
<dbReference type="Gene3D" id="3.40.50.880">
    <property type="match status" value="1"/>
</dbReference>
<dbReference type="Proteomes" id="UP000051757">
    <property type="component" value="Unassembled WGS sequence"/>
</dbReference>
<dbReference type="GO" id="GO:0019172">
    <property type="term" value="F:glyoxalase III activity"/>
    <property type="evidence" value="ECO:0007669"/>
    <property type="project" value="TreeGrafter"/>
</dbReference>
<gene>
    <name evidence="7" type="ORF">ARC23_00905</name>
</gene>
<keyword evidence="1" id="KW-0963">Cytoplasm</keyword>
<dbReference type="SUPFAM" id="SSF52317">
    <property type="entry name" value="Class I glutamine amidotransferase-like"/>
    <property type="match status" value="1"/>
</dbReference>
<dbReference type="InterPro" id="IPR029062">
    <property type="entry name" value="Class_I_gatase-like"/>
</dbReference>
<keyword evidence="8" id="KW-1185">Reference proteome</keyword>
<evidence type="ECO:0000256" key="2">
    <source>
        <dbReference type="ARBA" id="ARBA00022763"/>
    </source>
</evidence>
<dbReference type="InterPro" id="IPR050325">
    <property type="entry name" value="Prot/Nucl_acid_deglycase"/>
</dbReference>
<dbReference type="PANTHER" id="PTHR48094">
    <property type="entry name" value="PROTEIN/NUCLEIC ACID DEGLYCASE DJ-1-RELATED"/>
    <property type="match status" value="1"/>
</dbReference>
<dbReference type="OrthoDB" id="9792284at2"/>
<sequence length="290" mass="31561">MNAQDSSRQPRPDPAERDAFFPSPYSLSQFTSALSNLSGADYPDARRDGRWKVLMIGADERYLPTANGHLFSTGNHPVETLLPMYHLDKAGLDIDVATLSGNPVKFEWWAFPHEDREIGGLYERYQARFRQPLCLDDVVAALGADSDYAAVFIPGGHGALLGLPDSRAVKATLHWAMAQQRHIITLCHGPAALLAAGVDEADGGSLFRGYRICAFPDAMDRQTPEIGYMPGQLRWFFGERLAQQGVQVVNAGIDGSVLQDRLLLTGDSPLAGNALGKLAARTLLDTLAGR</sequence>
<dbReference type="Pfam" id="PF01965">
    <property type="entry name" value="DJ-1_PfpI"/>
    <property type="match status" value="1"/>
</dbReference>
<dbReference type="AlphaFoldDB" id="A0A0R0B093"/>
<evidence type="ECO:0000313" key="8">
    <source>
        <dbReference type="Proteomes" id="UP000051757"/>
    </source>
</evidence>
<protein>
    <submittedName>
        <fullName evidence="7">Chaperone protein HchA</fullName>
    </submittedName>
</protein>
<dbReference type="InterPro" id="IPR002818">
    <property type="entry name" value="DJ-1/PfpI"/>
</dbReference>
<dbReference type="GO" id="GO:0036524">
    <property type="term" value="F:protein deglycase activity"/>
    <property type="evidence" value="ECO:0007669"/>
    <property type="project" value="InterPro"/>
</dbReference>
<feature type="domain" description="DJ-1/PfpI" evidence="6">
    <location>
        <begin position="77"/>
        <end position="198"/>
    </location>
</feature>
<evidence type="ECO:0000313" key="7">
    <source>
        <dbReference type="EMBL" id="KRG50527.1"/>
    </source>
</evidence>
<dbReference type="PIRSF" id="PIRSF037798">
    <property type="entry name" value="Chaperone_HchA"/>
    <property type="match status" value="1"/>
</dbReference>
<dbReference type="GO" id="GO:0006281">
    <property type="term" value="P:DNA repair"/>
    <property type="evidence" value="ECO:0007669"/>
    <property type="project" value="UniProtKB-KW"/>
</dbReference>
<accession>A0A0R0B093</accession>
<evidence type="ECO:0000256" key="1">
    <source>
        <dbReference type="ARBA" id="ARBA00022490"/>
    </source>
</evidence>
<evidence type="ECO:0000256" key="4">
    <source>
        <dbReference type="ARBA" id="ARBA00023016"/>
    </source>
</evidence>
<keyword evidence="2" id="KW-0227">DNA damage</keyword>
<name>A0A0R0B093_9GAMM</name>
<dbReference type="EMBL" id="LLXV01000033">
    <property type="protein sequence ID" value="KRG50527.1"/>
    <property type="molecule type" value="Genomic_DNA"/>
</dbReference>
<dbReference type="InterPro" id="IPR017283">
    <property type="entry name" value="HchA"/>
</dbReference>
<reference evidence="7 8" key="1">
    <citation type="journal article" date="2016" name="Front. Microbiol.">
        <title>Genome Sequence of Type Strains of Genus Stenotrophomonas.</title>
        <authorList>
            <person name="Patil P.P."/>
            <person name="Midha S."/>
            <person name="Kumar S."/>
            <person name="Patil P.B."/>
        </authorList>
    </citation>
    <scope>NUCLEOTIDE SEQUENCE [LARGE SCALE GENOMIC DNA]</scope>
    <source>
        <strain evidence="7 8">LMG 978</strain>
    </source>
</reference>
<dbReference type="NCBIfam" id="NF003168">
    <property type="entry name" value="PRK04155.1"/>
    <property type="match status" value="1"/>
</dbReference>